<gene>
    <name evidence="2" type="ORF">DCAR_0207638</name>
</gene>
<dbReference type="Proteomes" id="UP000077755">
    <property type="component" value="Chromosome 2"/>
</dbReference>
<organism evidence="2 3">
    <name type="scientific">Daucus carota subsp. sativus</name>
    <name type="common">Carrot</name>
    <dbReference type="NCBI Taxonomy" id="79200"/>
    <lineage>
        <taxon>Eukaryota</taxon>
        <taxon>Viridiplantae</taxon>
        <taxon>Streptophyta</taxon>
        <taxon>Embryophyta</taxon>
        <taxon>Tracheophyta</taxon>
        <taxon>Spermatophyta</taxon>
        <taxon>Magnoliopsida</taxon>
        <taxon>eudicotyledons</taxon>
        <taxon>Gunneridae</taxon>
        <taxon>Pentapetalae</taxon>
        <taxon>asterids</taxon>
        <taxon>campanulids</taxon>
        <taxon>Apiales</taxon>
        <taxon>Apiaceae</taxon>
        <taxon>Apioideae</taxon>
        <taxon>Scandiceae</taxon>
        <taxon>Daucinae</taxon>
        <taxon>Daucus</taxon>
        <taxon>Daucus sect. Daucus</taxon>
    </lineage>
</organism>
<evidence type="ECO:0000313" key="3">
    <source>
        <dbReference type="Proteomes" id="UP000077755"/>
    </source>
</evidence>
<evidence type="ECO:0008006" key="4">
    <source>
        <dbReference type="Google" id="ProtNLM"/>
    </source>
</evidence>
<keyword evidence="1" id="KW-0812">Transmembrane</keyword>
<evidence type="ECO:0000313" key="2">
    <source>
        <dbReference type="EMBL" id="WOG88403.1"/>
    </source>
</evidence>
<reference evidence="2" key="2">
    <citation type="submission" date="2022-03" db="EMBL/GenBank/DDBJ databases">
        <title>Draft title - Genomic analysis of global carrot germplasm unveils the trajectory of domestication and the origin of high carotenoid orange carrot.</title>
        <authorList>
            <person name="Iorizzo M."/>
            <person name="Ellison S."/>
            <person name="Senalik D."/>
            <person name="Macko-Podgorni A."/>
            <person name="Grzebelus D."/>
            <person name="Bostan H."/>
            <person name="Rolling W."/>
            <person name="Curaba J."/>
            <person name="Simon P."/>
        </authorList>
    </citation>
    <scope>NUCLEOTIDE SEQUENCE</scope>
    <source>
        <tissue evidence="2">Leaf</tissue>
    </source>
</reference>
<keyword evidence="1" id="KW-0472">Membrane</keyword>
<dbReference type="EMBL" id="CP093344">
    <property type="protein sequence ID" value="WOG88403.1"/>
    <property type="molecule type" value="Genomic_DNA"/>
</dbReference>
<feature type="transmembrane region" description="Helical" evidence="1">
    <location>
        <begin position="49"/>
        <end position="74"/>
    </location>
</feature>
<sequence>MYYDFCTTDILCMPTCIILLLFLHVQLHIHIVYAIPFGLNSKYAHPDEILFLGFATITGPAITGPHLITLWLWIADFHDYHHRQLYTKSGNYSSTFVYMEWKMLKEFSLQNLPQFNM</sequence>
<reference evidence="2" key="1">
    <citation type="journal article" date="2016" name="Nat. Genet.">
        <title>A high-quality carrot genome assembly provides new insights into carotenoid accumulation and asterid genome evolution.</title>
        <authorList>
            <person name="Iorizzo M."/>
            <person name="Ellison S."/>
            <person name="Senalik D."/>
            <person name="Zeng P."/>
            <person name="Satapoomin P."/>
            <person name="Huang J."/>
            <person name="Bowman M."/>
            <person name="Iovene M."/>
            <person name="Sanseverino W."/>
            <person name="Cavagnaro P."/>
            <person name="Yildiz M."/>
            <person name="Macko-Podgorni A."/>
            <person name="Moranska E."/>
            <person name="Grzebelus E."/>
            <person name="Grzebelus D."/>
            <person name="Ashrafi H."/>
            <person name="Zheng Z."/>
            <person name="Cheng S."/>
            <person name="Spooner D."/>
            <person name="Van Deynze A."/>
            <person name="Simon P."/>
        </authorList>
    </citation>
    <scope>NUCLEOTIDE SEQUENCE</scope>
    <source>
        <tissue evidence="2">Leaf</tissue>
    </source>
</reference>
<keyword evidence="1" id="KW-1133">Transmembrane helix</keyword>
<keyword evidence="3" id="KW-1185">Reference proteome</keyword>
<evidence type="ECO:0000256" key="1">
    <source>
        <dbReference type="SAM" id="Phobius"/>
    </source>
</evidence>
<dbReference type="AlphaFoldDB" id="A0AAF0WHP0"/>
<accession>A0AAF0WHP0</accession>
<protein>
    <recommendedName>
        <fullName evidence="4">Fatty acid hydroxylase domain-containing protein</fullName>
    </recommendedName>
</protein>
<name>A0AAF0WHP0_DAUCS</name>
<feature type="transmembrane region" description="Helical" evidence="1">
    <location>
        <begin position="12"/>
        <end position="37"/>
    </location>
</feature>
<proteinExistence type="predicted"/>